<sequence>MNRCVRCRMRGTVVVFETSGGSYTGPDGGPPGSGPLTGRMYACRPHAEEIAREDDERQRAANRKASP</sequence>
<dbReference type="EMBL" id="FOGO01000018">
    <property type="protein sequence ID" value="SES34161.1"/>
    <property type="molecule type" value="Genomic_DNA"/>
</dbReference>
<dbReference type="AlphaFoldDB" id="A0A1H9WK06"/>
<name>A0A1H9WK06_9ACTN</name>
<reference evidence="2" key="1">
    <citation type="submission" date="2016-10" db="EMBL/GenBank/DDBJ databases">
        <authorList>
            <person name="Varghese N."/>
            <person name="Submissions S."/>
        </authorList>
    </citation>
    <scope>NUCLEOTIDE SEQUENCE [LARGE SCALE GENOMIC DNA]</scope>
    <source>
        <strain evidence="2">CGMCC 4.6825</strain>
    </source>
</reference>
<evidence type="ECO:0000313" key="1">
    <source>
        <dbReference type="EMBL" id="SES34161.1"/>
    </source>
</evidence>
<accession>A0A1H9WK06</accession>
<keyword evidence="2" id="KW-1185">Reference proteome</keyword>
<proteinExistence type="predicted"/>
<organism evidence="1 2">
    <name type="scientific">Streptomyces qinglanensis</name>
    <dbReference type="NCBI Taxonomy" id="943816"/>
    <lineage>
        <taxon>Bacteria</taxon>
        <taxon>Bacillati</taxon>
        <taxon>Actinomycetota</taxon>
        <taxon>Actinomycetes</taxon>
        <taxon>Kitasatosporales</taxon>
        <taxon>Streptomycetaceae</taxon>
        <taxon>Streptomyces</taxon>
    </lineage>
</organism>
<evidence type="ECO:0000313" key="2">
    <source>
        <dbReference type="Proteomes" id="UP000182841"/>
    </source>
</evidence>
<protein>
    <submittedName>
        <fullName evidence="1">Uncharacterized protein</fullName>
    </submittedName>
</protein>
<gene>
    <name evidence="1" type="ORF">SAMN05421870_11882</name>
</gene>
<dbReference type="Proteomes" id="UP000182841">
    <property type="component" value="Unassembled WGS sequence"/>
</dbReference>